<comment type="caution">
    <text evidence="4">The sequence shown here is derived from an EMBL/GenBank/DDBJ whole genome shotgun (WGS) entry which is preliminary data.</text>
</comment>
<dbReference type="SUPFAM" id="SSF56529">
    <property type="entry name" value="FAH"/>
    <property type="match status" value="1"/>
</dbReference>
<keyword evidence="5" id="KW-1185">Reference proteome</keyword>
<dbReference type="InterPro" id="IPR051121">
    <property type="entry name" value="FAH"/>
</dbReference>
<keyword evidence="4" id="KW-0378">Hydrolase</keyword>
<dbReference type="InterPro" id="IPR011234">
    <property type="entry name" value="Fumarylacetoacetase-like_C"/>
</dbReference>
<dbReference type="Gene3D" id="3.90.850.10">
    <property type="entry name" value="Fumarylacetoacetase-like, C-terminal domain"/>
    <property type="match status" value="1"/>
</dbReference>
<gene>
    <name evidence="4" type="ORF">PV383_45475</name>
</gene>
<proteinExistence type="inferred from homology"/>
<protein>
    <submittedName>
        <fullName evidence="4">Fumarylacetoacetate hydrolase family protein</fullName>
    </submittedName>
</protein>
<evidence type="ECO:0000259" key="3">
    <source>
        <dbReference type="Pfam" id="PF01557"/>
    </source>
</evidence>
<keyword evidence="2" id="KW-0479">Metal-binding</keyword>
<dbReference type="RefSeq" id="WP_045560454.1">
    <property type="nucleotide sequence ID" value="NZ_JABXWF010000017.1"/>
</dbReference>
<evidence type="ECO:0000256" key="2">
    <source>
        <dbReference type="ARBA" id="ARBA00022723"/>
    </source>
</evidence>
<evidence type="ECO:0000313" key="4">
    <source>
        <dbReference type="EMBL" id="MDX3044361.1"/>
    </source>
</evidence>
<organism evidence="4 5">
    <name type="scientific">Streptomyces caniscabiei</name>
    <dbReference type="NCBI Taxonomy" id="2746961"/>
    <lineage>
        <taxon>Bacteria</taxon>
        <taxon>Bacillati</taxon>
        <taxon>Actinomycetota</taxon>
        <taxon>Actinomycetes</taxon>
        <taxon>Kitasatosporales</taxon>
        <taxon>Streptomycetaceae</taxon>
        <taxon>Streptomyces</taxon>
    </lineage>
</organism>
<feature type="domain" description="Fumarylacetoacetase-like C-terminal" evidence="3">
    <location>
        <begin position="66"/>
        <end position="270"/>
    </location>
</feature>
<dbReference type="Pfam" id="PF01557">
    <property type="entry name" value="FAA_hydrolase"/>
    <property type="match status" value="1"/>
</dbReference>
<accession>A0ABU4N4T1</accession>
<dbReference type="PANTHER" id="PTHR42796">
    <property type="entry name" value="FUMARYLACETOACETATE HYDROLASE DOMAIN-CONTAINING PROTEIN 2A-RELATED"/>
    <property type="match status" value="1"/>
</dbReference>
<name>A0ABU4N4T1_9ACTN</name>
<dbReference type="PANTHER" id="PTHR42796:SF4">
    <property type="entry name" value="FUMARYLACETOACETATE HYDROLASE DOMAIN-CONTAINING PROTEIN 2A"/>
    <property type="match status" value="1"/>
</dbReference>
<reference evidence="4 5" key="1">
    <citation type="journal article" date="2023" name="Microb. Genom.">
        <title>Mesoterricola silvestris gen. nov., sp. nov., Mesoterricola sediminis sp. nov., Geothrix oryzae sp. nov., Geothrix edaphica sp. nov., Geothrix rubra sp. nov., and Geothrix limicola sp. nov., six novel members of Acidobacteriota isolated from soils.</title>
        <authorList>
            <person name="Weisberg A.J."/>
            <person name="Pearce E."/>
            <person name="Kramer C.G."/>
            <person name="Chang J.H."/>
            <person name="Clarke C.R."/>
        </authorList>
    </citation>
    <scope>NUCLEOTIDE SEQUENCE [LARGE SCALE GENOMIC DNA]</scope>
    <source>
        <strain evidence="4 5">NE20-4-1</strain>
    </source>
</reference>
<evidence type="ECO:0000256" key="1">
    <source>
        <dbReference type="ARBA" id="ARBA00010211"/>
    </source>
</evidence>
<dbReference type="GO" id="GO:0016787">
    <property type="term" value="F:hydrolase activity"/>
    <property type="evidence" value="ECO:0007669"/>
    <property type="project" value="UniProtKB-KW"/>
</dbReference>
<evidence type="ECO:0000313" key="5">
    <source>
        <dbReference type="Proteomes" id="UP001282474"/>
    </source>
</evidence>
<dbReference type="EMBL" id="JARAWJ010000078">
    <property type="protein sequence ID" value="MDX3044361.1"/>
    <property type="molecule type" value="Genomic_DNA"/>
</dbReference>
<dbReference type="Proteomes" id="UP001282474">
    <property type="component" value="Unassembled WGS sequence"/>
</dbReference>
<dbReference type="InterPro" id="IPR036663">
    <property type="entry name" value="Fumarylacetoacetase_C_sf"/>
</dbReference>
<comment type="similarity">
    <text evidence="1">Belongs to the FAH family.</text>
</comment>
<sequence>MKLATIRIDGTTRAVRVDGDTAVDLGESDLVDFLRRPDWSTAAANADGDRYEGPLDYAPVVVKPEKVVCVGLNYRNHILEMGRELPRYPTLFSKYARALVGAHDEVILPATATQMDWEAELAVVIGTEVRHADPEQARAAIAGYTVLNDVTARDWQFRTPQWHQGKTFEDTTPVGPWLVTADDPAVAAGGLGLACEVDGDTVQKADTGDLVFDPATLVAYVSEIVTLAPGDVIATGTPGGVGHARKPARYLQDGSVLVTRIEGIGECRNTCRREVR</sequence>